<dbReference type="InterPro" id="IPR036291">
    <property type="entry name" value="NAD(P)-bd_dom_sf"/>
</dbReference>
<name>A0ABR1JB00_9AGAR</name>
<dbReference type="SUPFAM" id="SSF51735">
    <property type="entry name" value="NAD(P)-binding Rossmann-fold domains"/>
    <property type="match status" value="1"/>
</dbReference>
<dbReference type="Proteomes" id="UP001498398">
    <property type="component" value="Unassembled WGS sequence"/>
</dbReference>
<proteinExistence type="predicted"/>
<evidence type="ECO:0000313" key="1">
    <source>
        <dbReference type="EMBL" id="KAK7455811.1"/>
    </source>
</evidence>
<reference evidence="1 2" key="1">
    <citation type="submission" date="2024-01" db="EMBL/GenBank/DDBJ databases">
        <title>A draft genome for the cacao thread blight pathogen Marasmiellus scandens.</title>
        <authorList>
            <person name="Baruah I.K."/>
            <person name="Leung J."/>
            <person name="Bukari Y."/>
            <person name="Amoako-Attah I."/>
            <person name="Meinhardt L.W."/>
            <person name="Bailey B.A."/>
            <person name="Cohen S.P."/>
        </authorList>
    </citation>
    <scope>NUCLEOTIDE SEQUENCE [LARGE SCALE GENOMIC DNA]</scope>
    <source>
        <strain evidence="1 2">GH-19</strain>
    </source>
</reference>
<accession>A0ABR1JB00</accession>
<dbReference type="PANTHER" id="PTHR45458">
    <property type="entry name" value="SHORT-CHAIN DEHYDROGENASE/REDUCTASE SDR"/>
    <property type="match status" value="1"/>
</dbReference>
<dbReference type="PRINTS" id="PR00081">
    <property type="entry name" value="GDHRDH"/>
</dbReference>
<dbReference type="InterPro" id="IPR052184">
    <property type="entry name" value="SDR_enzymes"/>
</dbReference>
<dbReference type="Pfam" id="PF00106">
    <property type="entry name" value="adh_short"/>
    <property type="match status" value="1"/>
</dbReference>
<evidence type="ECO:0000313" key="2">
    <source>
        <dbReference type="Proteomes" id="UP001498398"/>
    </source>
</evidence>
<evidence type="ECO:0008006" key="3">
    <source>
        <dbReference type="Google" id="ProtNLM"/>
    </source>
</evidence>
<dbReference type="InterPro" id="IPR002347">
    <property type="entry name" value="SDR_fam"/>
</dbReference>
<keyword evidence="2" id="KW-1185">Reference proteome</keyword>
<protein>
    <recommendedName>
        <fullName evidence="3">NAD(P)-binding protein</fullName>
    </recommendedName>
</protein>
<organism evidence="1 2">
    <name type="scientific">Marasmiellus scandens</name>
    <dbReference type="NCBI Taxonomy" id="2682957"/>
    <lineage>
        <taxon>Eukaryota</taxon>
        <taxon>Fungi</taxon>
        <taxon>Dikarya</taxon>
        <taxon>Basidiomycota</taxon>
        <taxon>Agaricomycotina</taxon>
        <taxon>Agaricomycetes</taxon>
        <taxon>Agaricomycetidae</taxon>
        <taxon>Agaricales</taxon>
        <taxon>Marasmiineae</taxon>
        <taxon>Omphalotaceae</taxon>
        <taxon>Marasmiellus</taxon>
    </lineage>
</organism>
<dbReference type="Gene3D" id="3.40.50.720">
    <property type="entry name" value="NAD(P)-binding Rossmann-like Domain"/>
    <property type="match status" value="1"/>
</dbReference>
<gene>
    <name evidence="1" type="ORF">VKT23_010844</name>
</gene>
<comment type="caution">
    <text evidence="1">The sequence shown here is derived from an EMBL/GenBank/DDBJ whole genome shotgun (WGS) entry which is preliminary data.</text>
</comment>
<sequence length="265" mass="28636">MASYVVAGASRGIGLQFVIDLLARGDTVVALARNPERAQGLQDIKDHKGLTILRADITDPASLKSAAEETAKVTGGSVDVLINNGVYMDKAYNFHTLIDFPSTEELITDLTKAFQTNVLGPILTTNAFLPLLRKSTLKRVITLSTGVADASVILKAGYAKYPSYSVSKSALEMVNAKYTVALKNEGFTFLNIAPGLVDTAEAPPAEEELGEINEMVTAFKNAYPDWTPKPMTPAESVNLMLGIIDNLTVEDSGKFVSHKNNREWL</sequence>
<dbReference type="PANTHER" id="PTHR45458:SF3">
    <property type="entry name" value="CHAIN DEHYDROGENASE (ATSC), PUTATIVE-RELATED"/>
    <property type="match status" value="1"/>
</dbReference>
<dbReference type="CDD" id="cd05325">
    <property type="entry name" value="carb_red_sniffer_like_SDR_c"/>
    <property type="match status" value="1"/>
</dbReference>
<dbReference type="EMBL" id="JBANRG010000022">
    <property type="protein sequence ID" value="KAK7455811.1"/>
    <property type="molecule type" value="Genomic_DNA"/>
</dbReference>